<dbReference type="InterPro" id="IPR000477">
    <property type="entry name" value="RT_dom"/>
</dbReference>
<protein>
    <recommendedName>
        <fullName evidence="11">Reverse transcriptase</fullName>
    </recommendedName>
</protein>
<dbReference type="PANTHER" id="PTHR37984">
    <property type="entry name" value="PROTEIN CBG26694"/>
    <property type="match status" value="1"/>
</dbReference>
<accession>A0ABR2U4M6</accession>
<evidence type="ECO:0000259" key="8">
    <source>
        <dbReference type="Pfam" id="PF17917"/>
    </source>
</evidence>
<keyword evidence="6" id="KW-0695">RNA-directed DNA polymerase</keyword>
<organism evidence="9 10">
    <name type="scientific">Hibiscus sabdariffa</name>
    <name type="common">roselle</name>
    <dbReference type="NCBI Taxonomy" id="183260"/>
    <lineage>
        <taxon>Eukaryota</taxon>
        <taxon>Viridiplantae</taxon>
        <taxon>Streptophyta</taxon>
        <taxon>Embryophyta</taxon>
        <taxon>Tracheophyta</taxon>
        <taxon>Spermatophyta</taxon>
        <taxon>Magnoliopsida</taxon>
        <taxon>eudicotyledons</taxon>
        <taxon>Gunneridae</taxon>
        <taxon>Pentapetalae</taxon>
        <taxon>rosids</taxon>
        <taxon>malvids</taxon>
        <taxon>Malvales</taxon>
        <taxon>Malvaceae</taxon>
        <taxon>Malvoideae</taxon>
        <taxon>Hibiscus</taxon>
    </lineage>
</organism>
<feature type="domain" description="Reverse transcriptase" evidence="7">
    <location>
        <begin position="103"/>
        <end position="239"/>
    </location>
</feature>
<dbReference type="CDD" id="cd09274">
    <property type="entry name" value="RNase_HI_RT_Ty3"/>
    <property type="match status" value="1"/>
</dbReference>
<dbReference type="InterPro" id="IPR043128">
    <property type="entry name" value="Rev_trsase/Diguanyl_cyclase"/>
</dbReference>
<evidence type="ECO:0000313" key="9">
    <source>
        <dbReference type="EMBL" id="KAK9044673.1"/>
    </source>
</evidence>
<sequence>MEQPPKLELKPLPEQLKYAFLGDDKTLPVIISSKLLPEQEKQLIQMLRRHKKALGWTIADIKGIGPAICMHKILVEDNRKPTVDAQRRLNQSMKDVVRKEILEWLDLVIDQMLDRLAGKPYYRFLDGYSGYKQIAIAPEDQSKTTFTCPYGTFSFRRMSFGLCNAPATFQRCMTTIFSNMNEDFLEIFMDDFSTFGDDFPSCLTNLEKVLTRCEETNLVVNWEKCHFMVNERTVLGHKISCRGMEVDRVKIEVISKLPPPTSGRPFDFNTTCLEEFHQLKEKLVYAPIVFPPDWTLPFELMCDASDYAVGAVLGQRKGKIFHPIYYASKTLNEAQINYTTTEKELLAVIFAFDKFRSYLIRTKVTIHTDHSTIKYLLAKKDAKPRLVRWILLLQEFDVEIIDRRGTKNQVADHLSHLENKQISYKNP</sequence>
<comment type="caution">
    <text evidence="9">The sequence shown here is derived from an EMBL/GenBank/DDBJ whole genome shotgun (WGS) entry which is preliminary data.</text>
</comment>
<dbReference type="CDD" id="cd01647">
    <property type="entry name" value="RT_LTR"/>
    <property type="match status" value="1"/>
</dbReference>
<keyword evidence="2" id="KW-0548">Nucleotidyltransferase</keyword>
<evidence type="ECO:0000256" key="4">
    <source>
        <dbReference type="ARBA" id="ARBA00022759"/>
    </source>
</evidence>
<dbReference type="Gene3D" id="3.30.70.270">
    <property type="match status" value="1"/>
</dbReference>
<dbReference type="PANTHER" id="PTHR37984:SF5">
    <property type="entry name" value="PROTEIN NYNRIN-LIKE"/>
    <property type="match status" value="1"/>
</dbReference>
<feature type="domain" description="Reverse transcriptase RNase H-like" evidence="8">
    <location>
        <begin position="293"/>
        <end position="396"/>
    </location>
</feature>
<name>A0ABR2U4M6_9ROSI</name>
<dbReference type="EMBL" id="JBBPBN010000002">
    <property type="protein sequence ID" value="KAK9044673.1"/>
    <property type="molecule type" value="Genomic_DNA"/>
</dbReference>
<evidence type="ECO:0000256" key="3">
    <source>
        <dbReference type="ARBA" id="ARBA00022722"/>
    </source>
</evidence>
<dbReference type="Gene3D" id="3.10.20.370">
    <property type="match status" value="1"/>
</dbReference>
<proteinExistence type="predicted"/>
<dbReference type="Gene3D" id="3.10.10.10">
    <property type="entry name" value="HIV Type 1 Reverse Transcriptase, subunit A, domain 1"/>
    <property type="match status" value="1"/>
</dbReference>
<evidence type="ECO:0000256" key="2">
    <source>
        <dbReference type="ARBA" id="ARBA00022695"/>
    </source>
</evidence>
<evidence type="ECO:0000256" key="1">
    <source>
        <dbReference type="ARBA" id="ARBA00022679"/>
    </source>
</evidence>
<evidence type="ECO:0000256" key="5">
    <source>
        <dbReference type="ARBA" id="ARBA00022801"/>
    </source>
</evidence>
<keyword evidence="4" id="KW-0255">Endonuclease</keyword>
<keyword evidence="1" id="KW-0808">Transferase</keyword>
<evidence type="ECO:0000313" key="10">
    <source>
        <dbReference type="Proteomes" id="UP001396334"/>
    </source>
</evidence>
<evidence type="ECO:0000256" key="6">
    <source>
        <dbReference type="ARBA" id="ARBA00022918"/>
    </source>
</evidence>
<dbReference type="Pfam" id="PF17917">
    <property type="entry name" value="RT_RNaseH"/>
    <property type="match status" value="1"/>
</dbReference>
<reference evidence="9 10" key="1">
    <citation type="journal article" date="2024" name="G3 (Bethesda)">
        <title>Genome assembly of Hibiscus sabdariffa L. provides insights into metabolisms of medicinal natural products.</title>
        <authorList>
            <person name="Kim T."/>
        </authorList>
    </citation>
    <scope>NUCLEOTIDE SEQUENCE [LARGE SCALE GENOMIC DNA]</scope>
    <source>
        <strain evidence="9">TK-2024</strain>
        <tissue evidence="9">Old leaves</tissue>
    </source>
</reference>
<keyword evidence="5" id="KW-0378">Hydrolase</keyword>
<keyword evidence="3" id="KW-0540">Nuclease</keyword>
<gene>
    <name evidence="9" type="ORF">V6N11_058567</name>
</gene>
<evidence type="ECO:0008006" key="11">
    <source>
        <dbReference type="Google" id="ProtNLM"/>
    </source>
</evidence>
<dbReference type="Proteomes" id="UP001396334">
    <property type="component" value="Unassembled WGS sequence"/>
</dbReference>
<dbReference type="InterPro" id="IPR043502">
    <property type="entry name" value="DNA/RNA_pol_sf"/>
</dbReference>
<keyword evidence="10" id="KW-1185">Reference proteome</keyword>
<dbReference type="InterPro" id="IPR050951">
    <property type="entry name" value="Retrovirus_Pol_polyprotein"/>
</dbReference>
<dbReference type="SUPFAM" id="SSF56672">
    <property type="entry name" value="DNA/RNA polymerases"/>
    <property type="match status" value="1"/>
</dbReference>
<evidence type="ECO:0000259" key="7">
    <source>
        <dbReference type="Pfam" id="PF00078"/>
    </source>
</evidence>
<dbReference type="InterPro" id="IPR041373">
    <property type="entry name" value="RT_RNaseH"/>
</dbReference>
<dbReference type="Pfam" id="PF00078">
    <property type="entry name" value="RVT_1"/>
    <property type="match status" value="1"/>
</dbReference>